<dbReference type="Proteomes" id="UP000515344">
    <property type="component" value="Chromosome"/>
</dbReference>
<dbReference type="AlphaFoldDB" id="A0A7G5XC11"/>
<dbReference type="RefSeq" id="WP_182801280.1">
    <property type="nucleotide sequence ID" value="NZ_CP060007.1"/>
</dbReference>
<proteinExistence type="predicted"/>
<sequence>MDEVLVPTLFDYLLSDTTHPDASVTKEEAEKLFTFFQNHSLFKWHDVHNNCEARADAVCVLLDAWKIPNYKGWVFSGAFLRNHIGGLKQLWNYHVCALLQVKEDDRITFYVIDPATSKQLQTLYDWAAAVTAYPHSYHLIKSADWYIFPAGKIWKDNWHQRDKQNTKWMIQGLAGINAVSPVGKARLCFNKNRIKATEERLKKLKAAKPTLFVG</sequence>
<dbReference type="Pfam" id="PF18626">
    <property type="entry name" value="Gln_deamidase_2"/>
    <property type="match status" value="1"/>
</dbReference>
<dbReference type="KEGG" id="lacs:H4075_13045"/>
<evidence type="ECO:0000259" key="1">
    <source>
        <dbReference type="Pfam" id="PF18626"/>
    </source>
</evidence>
<keyword evidence="3" id="KW-1185">Reference proteome</keyword>
<gene>
    <name evidence="2" type="ORF">H4075_13045</name>
</gene>
<organism evidence="2 3">
    <name type="scientific">Lacibacter sediminis</name>
    <dbReference type="NCBI Taxonomy" id="2760713"/>
    <lineage>
        <taxon>Bacteria</taxon>
        <taxon>Pseudomonadati</taxon>
        <taxon>Bacteroidota</taxon>
        <taxon>Chitinophagia</taxon>
        <taxon>Chitinophagales</taxon>
        <taxon>Chitinophagaceae</taxon>
        <taxon>Lacibacter</taxon>
    </lineage>
</organism>
<evidence type="ECO:0000313" key="2">
    <source>
        <dbReference type="EMBL" id="QNA43014.1"/>
    </source>
</evidence>
<name>A0A7G5XC11_9BACT</name>
<feature type="domain" description="Protein glutaminase" evidence="1">
    <location>
        <begin position="29"/>
        <end position="129"/>
    </location>
</feature>
<accession>A0A7G5XC11</accession>
<dbReference type="InterPro" id="IPR041325">
    <property type="entry name" value="Gln_deamidase_2"/>
</dbReference>
<evidence type="ECO:0000313" key="3">
    <source>
        <dbReference type="Proteomes" id="UP000515344"/>
    </source>
</evidence>
<dbReference type="EMBL" id="CP060007">
    <property type="protein sequence ID" value="QNA43014.1"/>
    <property type="molecule type" value="Genomic_DNA"/>
</dbReference>
<protein>
    <recommendedName>
        <fullName evidence="1">Protein glutaminase domain-containing protein</fullName>
    </recommendedName>
</protein>
<dbReference type="Gene3D" id="3.10.620.30">
    <property type="match status" value="1"/>
</dbReference>
<reference evidence="3" key="1">
    <citation type="submission" date="2020-08" db="EMBL/GenBank/DDBJ databases">
        <title>Lacibacter sp. S13-6-6 genome sequencing.</title>
        <authorList>
            <person name="Jin L."/>
        </authorList>
    </citation>
    <scope>NUCLEOTIDE SEQUENCE [LARGE SCALE GENOMIC DNA]</scope>
    <source>
        <strain evidence="3">S13-6-6</strain>
    </source>
</reference>